<evidence type="ECO:0000256" key="5">
    <source>
        <dbReference type="HAMAP-Rule" id="MF_01107"/>
    </source>
</evidence>
<reference evidence="7" key="1">
    <citation type="submission" date="2018-02" db="EMBL/GenBank/DDBJ databases">
        <title>Genome sequence of Candidatus Liberibacter europaeus.</title>
        <authorList>
            <person name="Frampton R.A."/>
            <person name="Thompson S.M."/>
            <person name="David C."/>
            <person name="Addison S.M."/>
            <person name="Smith G.R."/>
        </authorList>
    </citation>
    <scope>NUCLEOTIDE SEQUENCE [LARGE SCALE GENOMIC DNA]</scope>
</reference>
<comment type="cofactor">
    <cofactor evidence="5">
        <name>pyridoxal 5'-phosphate</name>
        <dbReference type="ChEBI" id="CHEBI:597326"/>
    </cofactor>
    <text evidence="5">Binds 1 pyridoxal phosphate per subunit.</text>
</comment>
<dbReference type="InterPro" id="IPR015421">
    <property type="entry name" value="PyrdxlP-dep_Trfase_major"/>
</dbReference>
<evidence type="ECO:0000256" key="4">
    <source>
        <dbReference type="ARBA" id="ARBA00022898"/>
    </source>
</evidence>
<dbReference type="InterPro" id="IPR015424">
    <property type="entry name" value="PyrdxlP-dep_Trfase"/>
</dbReference>
<keyword evidence="4 5" id="KW-0663">Pyridoxal phosphate</keyword>
<dbReference type="AlphaFoldDB" id="A0A2T4VYT9"/>
<feature type="binding site" evidence="5">
    <location>
        <position position="134"/>
    </location>
    <ligand>
        <name>N(2)-acetyl-L-ornithine</name>
        <dbReference type="ChEBI" id="CHEBI:57805"/>
    </ligand>
</feature>
<name>A0A2T4VYT9_9HYPH</name>
<comment type="caution">
    <text evidence="6">The sequence shown here is derived from an EMBL/GenBank/DDBJ whole genome shotgun (WGS) entry which is preliminary data.</text>
</comment>
<dbReference type="GO" id="GO:0003992">
    <property type="term" value="F:N2-acetyl-L-ornithine:2-oxoglutarate 5-aminotransferase activity"/>
    <property type="evidence" value="ECO:0007669"/>
    <property type="project" value="UniProtKB-UniRule"/>
</dbReference>
<evidence type="ECO:0000256" key="1">
    <source>
        <dbReference type="ARBA" id="ARBA00022571"/>
    </source>
</evidence>
<dbReference type="EMBL" id="PSQJ01000001">
    <property type="protein sequence ID" value="PTL86935.1"/>
    <property type="molecule type" value="Genomic_DNA"/>
</dbReference>
<evidence type="ECO:0000313" key="7">
    <source>
        <dbReference type="Proteomes" id="UP000240811"/>
    </source>
</evidence>
<dbReference type="EC" id="2.6.1.11" evidence="5"/>
<keyword evidence="1 5" id="KW-0055">Arginine biosynthesis</keyword>
<dbReference type="SUPFAM" id="SSF53383">
    <property type="entry name" value="PLP-dependent transferases"/>
    <property type="match status" value="1"/>
</dbReference>
<dbReference type="Pfam" id="PF00202">
    <property type="entry name" value="Aminotran_3"/>
    <property type="match status" value="1"/>
</dbReference>
<comment type="miscellaneous">
    <text evidence="5">May also have succinyldiaminopimelate aminotransferase activity, thus carrying out the corresponding step in lysine biosynthesis.</text>
</comment>
<keyword evidence="5" id="KW-0963">Cytoplasm</keyword>
<gene>
    <name evidence="5" type="primary">argD</name>
    <name evidence="6" type="ORF">C4617_00490</name>
</gene>
<dbReference type="CDD" id="cd00610">
    <property type="entry name" value="OAT_like"/>
    <property type="match status" value="1"/>
</dbReference>
<accession>A0A2T4VYT9</accession>
<dbReference type="GO" id="GO:0005737">
    <property type="term" value="C:cytoplasm"/>
    <property type="evidence" value="ECO:0007669"/>
    <property type="project" value="UniProtKB-SubCell"/>
</dbReference>
<feature type="modified residue" description="N6-(pyridoxal phosphate)lysine" evidence="5">
    <location>
        <position position="245"/>
    </location>
</feature>
<comment type="catalytic activity">
    <reaction evidence="5">
        <text>N(2)-acetyl-L-ornithine + 2-oxoglutarate = N-acetyl-L-glutamate 5-semialdehyde + L-glutamate</text>
        <dbReference type="Rhea" id="RHEA:18049"/>
        <dbReference type="ChEBI" id="CHEBI:16810"/>
        <dbReference type="ChEBI" id="CHEBI:29123"/>
        <dbReference type="ChEBI" id="CHEBI:29985"/>
        <dbReference type="ChEBI" id="CHEBI:57805"/>
        <dbReference type="EC" id="2.6.1.11"/>
    </reaction>
</comment>
<proteinExistence type="inferred from homology"/>
<evidence type="ECO:0000256" key="3">
    <source>
        <dbReference type="ARBA" id="ARBA00022679"/>
    </source>
</evidence>
<comment type="subunit">
    <text evidence="5">Homodimer.</text>
</comment>
<comment type="pathway">
    <text evidence="5">Amino-acid biosynthesis; L-arginine biosynthesis; N(2)-acetyl-L-ornithine from L-glutamate: step 4/4.</text>
</comment>
<sequence>MDNSRYLFDTYTRANISFKRGKGTWLFSDDGTPFLDFASGIAVNSLGHSHPELISVLKSQAESLWHVSNLYQSTAQDIFSEYLAKNTFAEKIFFTNSGSESVECAIKTARRYHYMTGEKDKYRIITFEGAFHGRTLATISAGGKSQHLEGFAPKVDGFDQVKFCDLSSLKKRIGNDTAAILIEPIQGEGGVRKAPIGFLKKLREICNDIGALLIFDEVQTGCGRTGKLFAHEWANVTPDIMAAAKGLGGGFPIGACLATRKVAECMGKGSHGSTYGGNYLAMAVGKKVLDIIKSEGFLENVCRLSKILFEGLTLIQNRFPNIFTEVRGQGLLIGLKTVFPPTVLAEKLRNECMLVAPASDNVVRILPPLTVTTEEIHEGLDRITKAAITLSSNPNNEMGLSP</sequence>
<dbReference type="InterPro" id="IPR004636">
    <property type="entry name" value="AcOrn/SuccOrn_fam"/>
</dbReference>
<keyword evidence="5" id="KW-0028">Amino-acid biosynthesis</keyword>
<dbReference type="HAMAP" id="MF_01107">
    <property type="entry name" value="ArgD_aminotrans_3"/>
    <property type="match status" value="1"/>
</dbReference>
<evidence type="ECO:0000256" key="2">
    <source>
        <dbReference type="ARBA" id="ARBA00022576"/>
    </source>
</evidence>
<feature type="binding site" evidence="5">
    <location>
        <position position="274"/>
    </location>
    <ligand>
        <name>pyridoxal 5'-phosphate</name>
        <dbReference type="ChEBI" id="CHEBI:597326"/>
    </ligand>
</feature>
<dbReference type="NCBIfam" id="NF002325">
    <property type="entry name" value="PRK01278.1"/>
    <property type="match status" value="1"/>
</dbReference>
<protein>
    <recommendedName>
        <fullName evidence="5">Acetylornithine aminotransferase</fullName>
        <shortName evidence="5">ACOAT</shortName>
        <ecNumber evidence="5">2.6.1.11</ecNumber>
    </recommendedName>
</protein>
<keyword evidence="3 5" id="KW-0808">Transferase</keyword>
<comment type="subcellular location">
    <subcellularLocation>
        <location evidence="5">Cytoplasm</location>
    </subcellularLocation>
</comment>
<dbReference type="GO" id="GO:0042802">
    <property type="term" value="F:identical protein binding"/>
    <property type="evidence" value="ECO:0007669"/>
    <property type="project" value="TreeGrafter"/>
</dbReference>
<feature type="binding site" evidence="5">
    <location>
        <begin position="216"/>
        <end position="219"/>
    </location>
    <ligand>
        <name>pyridoxal 5'-phosphate</name>
        <dbReference type="ChEBI" id="CHEBI:597326"/>
    </ligand>
</feature>
<feature type="binding site" evidence="5">
    <location>
        <position position="131"/>
    </location>
    <ligand>
        <name>pyridoxal 5'-phosphate</name>
        <dbReference type="ChEBI" id="CHEBI:597326"/>
    </ligand>
</feature>
<comment type="similarity">
    <text evidence="5">Belongs to the class-III pyridoxal-phosphate-dependent aminotransferase family. ArgD subfamily.</text>
</comment>
<dbReference type="FunFam" id="3.40.640.10:FF:000004">
    <property type="entry name" value="Acetylornithine aminotransferase"/>
    <property type="match status" value="1"/>
</dbReference>
<keyword evidence="2 5" id="KW-0032">Aminotransferase</keyword>
<dbReference type="Gene3D" id="3.90.1150.10">
    <property type="entry name" value="Aspartate Aminotransferase, domain 1"/>
    <property type="match status" value="1"/>
</dbReference>
<dbReference type="InterPro" id="IPR049704">
    <property type="entry name" value="Aminotrans_3_PPA_site"/>
</dbReference>
<dbReference type="UniPathway" id="UPA00068">
    <property type="reaction ID" value="UER00109"/>
</dbReference>
<dbReference type="Gene3D" id="3.40.640.10">
    <property type="entry name" value="Type I PLP-dependent aspartate aminotransferase-like (Major domain)"/>
    <property type="match status" value="1"/>
</dbReference>
<dbReference type="Proteomes" id="UP000240811">
    <property type="component" value="Unassembled WGS sequence"/>
</dbReference>
<dbReference type="InterPro" id="IPR005814">
    <property type="entry name" value="Aminotrans_3"/>
</dbReference>
<evidence type="ECO:0000313" key="6">
    <source>
        <dbReference type="EMBL" id="PTL86935.1"/>
    </source>
</evidence>
<dbReference type="PROSITE" id="PS00600">
    <property type="entry name" value="AA_TRANSFER_CLASS_3"/>
    <property type="match status" value="1"/>
</dbReference>
<dbReference type="GO" id="GO:0030170">
    <property type="term" value="F:pyridoxal phosphate binding"/>
    <property type="evidence" value="ECO:0007669"/>
    <property type="project" value="InterPro"/>
</dbReference>
<feature type="binding site" evidence="5">
    <location>
        <position position="273"/>
    </location>
    <ligand>
        <name>N(2)-acetyl-L-ornithine</name>
        <dbReference type="ChEBI" id="CHEBI:57805"/>
    </ligand>
</feature>
<dbReference type="InterPro" id="IPR015422">
    <property type="entry name" value="PyrdxlP-dep_Trfase_small"/>
</dbReference>
<organism evidence="6 7">
    <name type="scientific">Candidatus Liberibacter europaeus</name>
    <dbReference type="NCBI Taxonomy" id="744859"/>
    <lineage>
        <taxon>Bacteria</taxon>
        <taxon>Pseudomonadati</taxon>
        <taxon>Pseudomonadota</taxon>
        <taxon>Alphaproteobacteria</taxon>
        <taxon>Hyphomicrobiales</taxon>
        <taxon>Rhizobiaceae</taxon>
        <taxon>Liberibacter</taxon>
    </lineage>
</organism>
<dbReference type="GO" id="GO:0006526">
    <property type="term" value="P:L-arginine biosynthetic process"/>
    <property type="evidence" value="ECO:0007669"/>
    <property type="project" value="UniProtKB-UniRule"/>
</dbReference>
<dbReference type="PANTHER" id="PTHR11986">
    <property type="entry name" value="AMINOTRANSFERASE CLASS III"/>
    <property type="match status" value="1"/>
</dbReference>
<dbReference type="PIRSF" id="PIRSF000521">
    <property type="entry name" value="Transaminase_4ab_Lys_Orn"/>
    <property type="match status" value="1"/>
</dbReference>
<comment type="caution">
    <text evidence="5">Lacks conserved residue(s) required for the propagation of feature annotation.</text>
</comment>
<dbReference type="PANTHER" id="PTHR11986:SF113">
    <property type="entry name" value="SUCCINYLORNITHINE TRANSAMINASE"/>
    <property type="match status" value="1"/>
</dbReference>
<dbReference type="InterPro" id="IPR050103">
    <property type="entry name" value="Class-III_PLP-dep_AT"/>
</dbReference>
<dbReference type="NCBIfam" id="TIGR00707">
    <property type="entry name" value="argD"/>
    <property type="match status" value="1"/>
</dbReference>